<sequence>MRVRLAEPKDTVSIAAIYNQRIEERSSTFETAPRSPADMLDRINAMERYPVLVMVDEADQVFGWAGLSSYRGRACYDGIADFSIYLDRSVRGQGLGKQLLQTLLTEAEARGFWKVLSRIFTFNHASLALCEACGFRQVGVYEKHACLEGRWLDCAIVERLFPVNQPV</sequence>
<dbReference type="Pfam" id="PF00583">
    <property type="entry name" value="Acetyltransf_1"/>
    <property type="match status" value="1"/>
</dbReference>
<dbReference type="Gene3D" id="3.40.630.30">
    <property type="match status" value="1"/>
</dbReference>
<evidence type="ECO:0000256" key="2">
    <source>
        <dbReference type="ARBA" id="ARBA00023315"/>
    </source>
</evidence>
<dbReference type="InterPro" id="IPR000182">
    <property type="entry name" value="GNAT_dom"/>
</dbReference>
<dbReference type="GO" id="GO:0016747">
    <property type="term" value="F:acyltransferase activity, transferring groups other than amino-acyl groups"/>
    <property type="evidence" value="ECO:0007669"/>
    <property type="project" value="InterPro"/>
</dbReference>
<dbReference type="CDD" id="cd04301">
    <property type="entry name" value="NAT_SF"/>
    <property type="match status" value="1"/>
</dbReference>
<dbReference type="EMBL" id="CP014870">
    <property type="protein sequence ID" value="ANJ55351.1"/>
    <property type="molecule type" value="Genomic_DNA"/>
</dbReference>
<gene>
    <name evidence="4" type="ORF">PMA3_09410</name>
</gene>
<name>A0A191YRJ6_9PSED</name>
<keyword evidence="1" id="KW-0808">Transferase</keyword>
<feature type="domain" description="N-acetyltransferase" evidence="3">
    <location>
        <begin position="1"/>
        <end position="153"/>
    </location>
</feature>
<keyword evidence="5" id="KW-1185">Reference proteome</keyword>
<dbReference type="PANTHER" id="PTHR43072:SF23">
    <property type="entry name" value="UPF0039 PROTEIN C11D3.02C"/>
    <property type="match status" value="1"/>
</dbReference>
<dbReference type="InterPro" id="IPR016181">
    <property type="entry name" value="Acyl_CoA_acyltransferase"/>
</dbReference>
<dbReference type="AlphaFoldDB" id="A0A191YRJ6"/>
<dbReference type="KEGG" id="psil:PMA3_09410"/>
<dbReference type="NCBIfam" id="NF040503">
    <property type="entry name" value="resist_ArsN1a"/>
    <property type="match status" value="1"/>
</dbReference>
<dbReference type="SUPFAM" id="SSF55729">
    <property type="entry name" value="Acyl-CoA N-acyltransferases (Nat)"/>
    <property type="match status" value="1"/>
</dbReference>
<organism evidence="4 5">
    <name type="scientific">Pseudomonas silesiensis</name>
    <dbReference type="NCBI Taxonomy" id="1853130"/>
    <lineage>
        <taxon>Bacteria</taxon>
        <taxon>Pseudomonadati</taxon>
        <taxon>Pseudomonadota</taxon>
        <taxon>Gammaproteobacteria</taxon>
        <taxon>Pseudomonadales</taxon>
        <taxon>Pseudomonadaceae</taxon>
        <taxon>Pseudomonas</taxon>
    </lineage>
</organism>
<dbReference type="RefSeq" id="WP_064676887.1">
    <property type="nucleotide sequence ID" value="NZ_CP014870.1"/>
</dbReference>
<evidence type="ECO:0000313" key="5">
    <source>
        <dbReference type="Proteomes" id="UP000078354"/>
    </source>
</evidence>
<dbReference type="Proteomes" id="UP000078354">
    <property type="component" value="Chromosome"/>
</dbReference>
<dbReference type="STRING" id="1853130.PMA3_09410"/>
<dbReference type="OrthoDB" id="5459937at2"/>
<evidence type="ECO:0000259" key="3">
    <source>
        <dbReference type="PROSITE" id="PS51186"/>
    </source>
</evidence>
<dbReference type="PANTHER" id="PTHR43072">
    <property type="entry name" value="N-ACETYLTRANSFERASE"/>
    <property type="match status" value="1"/>
</dbReference>
<evidence type="ECO:0000313" key="4">
    <source>
        <dbReference type="EMBL" id="ANJ55351.1"/>
    </source>
</evidence>
<evidence type="ECO:0000256" key="1">
    <source>
        <dbReference type="ARBA" id="ARBA00022679"/>
    </source>
</evidence>
<proteinExistence type="predicted"/>
<keyword evidence="2" id="KW-0012">Acyltransferase</keyword>
<dbReference type="PROSITE" id="PS51186">
    <property type="entry name" value="GNAT"/>
    <property type="match status" value="1"/>
</dbReference>
<accession>A0A191YRJ6</accession>
<protein>
    <submittedName>
        <fullName evidence="4">GCN5 family acetyltransferase</fullName>
    </submittedName>
</protein>
<reference evidence="4 5" key="1">
    <citation type="journal article" date="2018" name="Syst. Appl. Microbiol.">
        <title>Pseudomonas silesiensis sp. nov. strain A3T isolated from a biological pesticide sewage treatment plant and analysis of the complete genome sequence.</title>
        <authorList>
            <person name="Kaminski M.A."/>
            <person name="Furmanczyk E.M."/>
            <person name="Sobczak A."/>
            <person name="Dziembowski A."/>
            <person name="Lipinski L."/>
        </authorList>
    </citation>
    <scope>NUCLEOTIDE SEQUENCE [LARGE SCALE GENOMIC DNA]</scope>
    <source>
        <strain evidence="4 5">A3</strain>
    </source>
</reference>